<keyword evidence="1" id="KW-0472">Membrane</keyword>
<dbReference type="SMART" id="SM00267">
    <property type="entry name" value="GGDEF"/>
    <property type="match status" value="1"/>
</dbReference>
<dbReference type="AlphaFoldDB" id="A0A3B0YU87"/>
<dbReference type="SUPFAM" id="SSF55073">
    <property type="entry name" value="Nucleotide cyclase"/>
    <property type="match status" value="1"/>
</dbReference>
<dbReference type="CDD" id="cd01948">
    <property type="entry name" value="EAL"/>
    <property type="match status" value="1"/>
</dbReference>
<dbReference type="NCBIfam" id="TIGR00229">
    <property type="entry name" value="sensory_box"/>
    <property type="match status" value="1"/>
</dbReference>
<reference evidence="4" key="1">
    <citation type="submission" date="2018-06" db="EMBL/GenBank/DDBJ databases">
        <authorList>
            <person name="Zhirakovskaya E."/>
        </authorList>
    </citation>
    <scope>NUCLEOTIDE SEQUENCE</scope>
</reference>
<dbReference type="Gene3D" id="6.10.140.1340">
    <property type="match status" value="1"/>
</dbReference>
<dbReference type="NCBIfam" id="TIGR00254">
    <property type="entry name" value="GGDEF"/>
    <property type="match status" value="1"/>
</dbReference>
<dbReference type="FunFam" id="3.30.70.270:FF:000001">
    <property type="entry name" value="Diguanylate cyclase domain protein"/>
    <property type="match status" value="1"/>
</dbReference>
<name>A0A3B0YU87_9ZZZZ</name>
<dbReference type="InterPro" id="IPR000014">
    <property type="entry name" value="PAS"/>
</dbReference>
<protein>
    <submittedName>
        <fullName evidence="4">Diguanylate cyclase/phosphodiesterase (GGDEF &amp; EAL domains) with PAS/PAC sensor(S)</fullName>
    </submittedName>
</protein>
<dbReference type="InterPro" id="IPR035919">
    <property type="entry name" value="EAL_sf"/>
</dbReference>
<dbReference type="Pfam" id="PF00990">
    <property type="entry name" value="GGDEF"/>
    <property type="match status" value="1"/>
</dbReference>
<dbReference type="PANTHER" id="PTHR44757:SF2">
    <property type="entry name" value="BIOFILM ARCHITECTURE MAINTENANCE PROTEIN MBAA"/>
    <property type="match status" value="1"/>
</dbReference>
<dbReference type="InterPro" id="IPR000160">
    <property type="entry name" value="GGDEF_dom"/>
</dbReference>
<dbReference type="InterPro" id="IPR052155">
    <property type="entry name" value="Biofilm_reg_signaling"/>
</dbReference>
<gene>
    <name evidence="4" type="ORF">MNBD_GAMMA13-964</name>
</gene>
<dbReference type="InterPro" id="IPR029787">
    <property type="entry name" value="Nucleotide_cyclase"/>
</dbReference>
<dbReference type="Pfam" id="PF00563">
    <property type="entry name" value="EAL"/>
    <property type="match status" value="1"/>
</dbReference>
<dbReference type="SUPFAM" id="SSF55785">
    <property type="entry name" value="PYP-like sensor domain (PAS domain)"/>
    <property type="match status" value="1"/>
</dbReference>
<dbReference type="CDD" id="cd00130">
    <property type="entry name" value="PAS"/>
    <property type="match status" value="1"/>
</dbReference>
<dbReference type="SUPFAM" id="SSF141868">
    <property type="entry name" value="EAL domain-like"/>
    <property type="match status" value="1"/>
</dbReference>
<organism evidence="4">
    <name type="scientific">hydrothermal vent metagenome</name>
    <dbReference type="NCBI Taxonomy" id="652676"/>
    <lineage>
        <taxon>unclassified sequences</taxon>
        <taxon>metagenomes</taxon>
        <taxon>ecological metagenomes</taxon>
    </lineage>
</organism>
<dbReference type="EMBL" id="UOFK01000215">
    <property type="protein sequence ID" value="VAW80220.1"/>
    <property type="molecule type" value="Genomic_DNA"/>
</dbReference>
<evidence type="ECO:0000259" key="3">
    <source>
        <dbReference type="PROSITE" id="PS50887"/>
    </source>
</evidence>
<sequence>MSMHCETDKKRRLPYIEPTIRTIAGFLLSMIGVLLYLHDEKTVLWLGMLFFISLNLFQSGFSRWCLMEKLLKYMGLRSELDEIRQLGERLHESAERQAGHMDTLNMLNEAVLELSLEGEILSFSDGWNRLLGQDISAAETDRKPLVDCVEERDADIITRMLERIMSTQEHVLRIRFRLIGSAKDECWVEGHFMRDQHDTARARIKGVLRDVTEAHQQERQIHHMAMHDALTGLPNRSLLEGRMTQALAHAKRYGFRVGVLFIDLDNFKQVNDANGHKSGDQLLVRVSHVLGQRLRCSDTLARWGGDEFVVLLPDLIDRAAGMRAVATDLMTALEDELQNDGIEAAVTLSIGAANYPGDADNAEVLLARADKALYFAKSQGRNNVQVYGEMRESHLGIDDFDITARFSKAVKARQMQVHYQLIVDAVTHAPAGIEALARWHDERHGWVSPASFIPIAENLGLIQDVSRQVIEQSLVDFKKLRQHYPALFLSVNISTRLLADSHFSKWLCERVDSHEIDPHRIKLEMTESLSLLGACSACKVLRELQETGFYLSLDDFGTGFSSLSQLHELPFNELKIDMSFVRRYHEEKGRIMLAGIIGMGHALGFRIVAEGVEQAAQARVLRDLGGDLLQGYFFSKPLPVDECLLRLQKKPETETCSSPMTA</sequence>
<dbReference type="CDD" id="cd01949">
    <property type="entry name" value="GGDEF"/>
    <property type="match status" value="1"/>
</dbReference>
<dbReference type="Gene3D" id="3.30.70.270">
    <property type="match status" value="1"/>
</dbReference>
<dbReference type="PROSITE" id="PS50883">
    <property type="entry name" value="EAL"/>
    <property type="match status" value="1"/>
</dbReference>
<dbReference type="SMART" id="SM00052">
    <property type="entry name" value="EAL"/>
    <property type="match status" value="1"/>
</dbReference>
<dbReference type="InterPro" id="IPR043128">
    <property type="entry name" value="Rev_trsase/Diguanyl_cyclase"/>
</dbReference>
<dbReference type="InterPro" id="IPR035965">
    <property type="entry name" value="PAS-like_dom_sf"/>
</dbReference>
<dbReference type="Gene3D" id="3.20.20.450">
    <property type="entry name" value="EAL domain"/>
    <property type="match status" value="1"/>
</dbReference>
<dbReference type="PROSITE" id="PS50887">
    <property type="entry name" value="GGDEF"/>
    <property type="match status" value="1"/>
</dbReference>
<dbReference type="PANTHER" id="PTHR44757">
    <property type="entry name" value="DIGUANYLATE CYCLASE DGCP"/>
    <property type="match status" value="1"/>
</dbReference>
<evidence type="ECO:0000256" key="1">
    <source>
        <dbReference type="SAM" id="Phobius"/>
    </source>
</evidence>
<keyword evidence="1" id="KW-1133">Transmembrane helix</keyword>
<feature type="domain" description="GGDEF" evidence="3">
    <location>
        <begin position="255"/>
        <end position="389"/>
    </location>
</feature>
<evidence type="ECO:0000259" key="2">
    <source>
        <dbReference type="PROSITE" id="PS50883"/>
    </source>
</evidence>
<evidence type="ECO:0000313" key="4">
    <source>
        <dbReference type="EMBL" id="VAW80220.1"/>
    </source>
</evidence>
<feature type="transmembrane region" description="Helical" evidence="1">
    <location>
        <begin position="20"/>
        <end position="37"/>
    </location>
</feature>
<dbReference type="Gene3D" id="3.30.450.20">
    <property type="entry name" value="PAS domain"/>
    <property type="match status" value="1"/>
</dbReference>
<feature type="transmembrane region" description="Helical" evidence="1">
    <location>
        <begin position="43"/>
        <end position="66"/>
    </location>
</feature>
<feature type="domain" description="EAL" evidence="2">
    <location>
        <begin position="399"/>
        <end position="651"/>
    </location>
</feature>
<proteinExistence type="predicted"/>
<dbReference type="InterPro" id="IPR001633">
    <property type="entry name" value="EAL_dom"/>
</dbReference>
<accession>A0A3B0YU87</accession>
<keyword evidence="1" id="KW-0812">Transmembrane</keyword>